<evidence type="ECO:0000313" key="4">
    <source>
        <dbReference type="Proteomes" id="UP001165384"/>
    </source>
</evidence>
<dbReference type="RefSeq" id="WP_275711761.1">
    <property type="nucleotide sequence ID" value="NZ_JAKLTN010000002.1"/>
</dbReference>
<dbReference type="InterPro" id="IPR004175">
    <property type="entry name" value="RNA_CPDase"/>
</dbReference>
<dbReference type="PANTHER" id="PTHR35561">
    <property type="entry name" value="RNA 2',3'-CYCLIC PHOSPHODIESTERASE"/>
    <property type="match status" value="1"/>
</dbReference>
<feature type="short sequence motif" description="HXTX 1" evidence="2">
    <location>
        <begin position="54"/>
        <end position="57"/>
    </location>
</feature>
<comment type="caution">
    <text evidence="3">The sequence shown here is derived from an EMBL/GenBank/DDBJ whole genome shotgun (WGS) entry which is preliminary data.</text>
</comment>
<comment type="similarity">
    <text evidence="2">Belongs to the 2H phosphoesterase superfamily. ThpR family.</text>
</comment>
<protein>
    <recommendedName>
        <fullName evidence="2">RNA 2',3'-cyclic phosphodiesterase</fullName>
        <shortName evidence="2">RNA 2',3'-CPDase</shortName>
        <ecNumber evidence="2">3.1.4.58</ecNumber>
    </recommendedName>
</protein>
<dbReference type="NCBIfam" id="TIGR02258">
    <property type="entry name" value="2_5_ligase"/>
    <property type="match status" value="1"/>
</dbReference>
<dbReference type="EMBL" id="JAKLTN010000002">
    <property type="protein sequence ID" value="MCG2577651.1"/>
    <property type="molecule type" value="Genomic_DNA"/>
</dbReference>
<gene>
    <name evidence="3" type="primary">thpR</name>
    <name evidence="3" type="ORF">LZ012_11670</name>
</gene>
<dbReference type="InterPro" id="IPR009097">
    <property type="entry name" value="Cyclic_Pdiesterase"/>
</dbReference>
<evidence type="ECO:0000256" key="2">
    <source>
        <dbReference type="HAMAP-Rule" id="MF_01940"/>
    </source>
</evidence>
<comment type="function">
    <text evidence="2">Hydrolyzes RNA 2',3'-cyclic phosphodiester to an RNA 2'-phosphomonoester.</text>
</comment>
<proteinExistence type="inferred from homology"/>
<keyword evidence="1 2" id="KW-0378">Hydrolase</keyword>
<accession>A0ABS9K396</accession>
<feature type="active site" description="Proton acceptor" evidence="2">
    <location>
        <position position="138"/>
    </location>
</feature>
<dbReference type="EC" id="3.1.4.58" evidence="2"/>
<keyword evidence="4" id="KW-1185">Reference proteome</keyword>
<sequence>MSAETPTITSERPATARLFFALWPPPELAAQLAEVARVAATGLGGRPTRADTIHLTLAFLGETAVTRLPELDARARRIPGEAFAMSIDRIGYWQHNRLLWAGCSNAPEALVDLHRRLQAALAGAGFPGDPPGRSFTPHVTLLRKVAAGTARAGLDQLPVVERLAWPCDRFVLVQSEPSSSEHRYRVLGAYPLG</sequence>
<organism evidence="3 4">
    <name type="scientific">Dechloromonas hankyongensis</name>
    <dbReference type="NCBI Taxonomy" id="2908002"/>
    <lineage>
        <taxon>Bacteria</taxon>
        <taxon>Pseudomonadati</taxon>
        <taxon>Pseudomonadota</taxon>
        <taxon>Betaproteobacteria</taxon>
        <taxon>Rhodocyclales</taxon>
        <taxon>Azonexaceae</taxon>
        <taxon>Dechloromonas</taxon>
    </lineage>
</organism>
<evidence type="ECO:0000256" key="1">
    <source>
        <dbReference type="ARBA" id="ARBA00022801"/>
    </source>
</evidence>
<dbReference type="Proteomes" id="UP001165384">
    <property type="component" value="Unassembled WGS sequence"/>
</dbReference>
<name>A0ABS9K396_9RHOO</name>
<comment type="catalytic activity">
    <reaction evidence="2">
        <text>a 3'-end 2',3'-cyclophospho-ribonucleotide-RNA + H2O = a 3'-end 2'-phospho-ribonucleotide-RNA + H(+)</text>
        <dbReference type="Rhea" id="RHEA:11828"/>
        <dbReference type="Rhea" id="RHEA-COMP:10464"/>
        <dbReference type="Rhea" id="RHEA-COMP:17353"/>
        <dbReference type="ChEBI" id="CHEBI:15377"/>
        <dbReference type="ChEBI" id="CHEBI:15378"/>
        <dbReference type="ChEBI" id="CHEBI:83064"/>
        <dbReference type="ChEBI" id="CHEBI:173113"/>
        <dbReference type="EC" id="3.1.4.58"/>
    </reaction>
</comment>
<reference evidence="3" key="1">
    <citation type="submission" date="2022-01" db="EMBL/GenBank/DDBJ databases">
        <authorList>
            <person name="Jo J.-H."/>
            <person name="Im W.-T."/>
        </authorList>
    </citation>
    <scope>NUCLEOTIDE SEQUENCE</scope>
    <source>
        <strain evidence="3">XY25</strain>
    </source>
</reference>
<dbReference type="Pfam" id="PF13563">
    <property type="entry name" value="2_5_RNA_ligase2"/>
    <property type="match status" value="1"/>
</dbReference>
<dbReference type="SUPFAM" id="SSF55144">
    <property type="entry name" value="LigT-like"/>
    <property type="match status" value="1"/>
</dbReference>
<dbReference type="PANTHER" id="PTHR35561:SF1">
    <property type="entry name" value="RNA 2',3'-CYCLIC PHOSPHODIESTERASE"/>
    <property type="match status" value="1"/>
</dbReference>
<feature type="active site" description="Proton donor" evidence="2">
    <location>
        <position position="54"/>
    </location>
</feature>
<feature type="short sequence motif" description="HXTX 2" evidence="2">
    <location>
        <begin position="138"/>
        <end position="141"/>
    </location>
</feature>
<evidence type="ECO:0000313" key="3">
    <source>
        <dbReference type="EMBL" id="MCG2577651.1"/>
    </source>
</evidence>
<dbReference type="HAMAP" id="MF_01940">
    <property type="entry name" value="RNA_CPDase"/>
    <property type="match status" value="1"/>
</dbReference>
<dbReference type="Gene3D" id="3.90.1140.10">
    <property type="entry name" value="Cyclic phosphodiesterase"/>
    <property type="match status" value="1"/>
</dbReference>